<comment type="caution">
    <text evidence="3">The sequence shown here is derived from an EMBL/GenBank/DDBJ whole genome shotgun (WGS) entry which is preliminary data.</text>
</comment>
<comment type="caution">
    <text evidence="1">Lacks conserved residue(s) required for the propagation of feature annotation.</text>
</comment>
<accession>A0ABM8Q7X8</accession>
<gene>
    <name evidence="3" type="ORF">LMG8286_01648</name>
</gene>
<dbReference type="Gene3D" id="1.10.10.60">
    <property type="entry name" value="Homeodomain-like"/>
    <property type="match status" value="1"/>
</dbReference>
<dbReference type="InterPro" id="IPR001789">
    <property type="entry name" value="Sig_transdc_resp-reg_receiver"/>
</dbReference>
<dbReference type="SMART" id="SM00448">
    <property type="entry name" value="REC"/>
    <property type="match status" value="1"/>
</dbReference>
<keyword evidence="4" id="KW-1185">Reference proteome</keyword>
<dbReference type="SUPFAM" id="SSF52172">
    <property type="entry name" value="CheY-like"/>
    <property type="match status" value="1"/>
</dbReference>
<dbReference type="Proteomes" id="UP000789359">
    <property type="component" value="Unassembled WGS sequence"/>
</dbReference>
<protein>
    <recommendedName>
        <fullName evidence="2">Response regulatory domain-containing protein</fullName>
    </recommendedName>
</protein>
<proteinExistence type="predicted"/>
<dbReference type="RefSeq" id="WP_230057389.1">
    <property type="nucleotide sequence ID" value="NZ_CAJHOE010000006.1"/>
</dbReference>
<reference evidence="3 4" key="1">
    <citation type="submission" date="2020-11" db="EMBL/GenBank/DDBJ databases">
        <authorList>
            <person name="Peeters C."/>
        </authorList>
    </citation>
    <scope>NUCLEOTIDE SEQUENCE [LARGE SCALE GENOMIC DNA]</scope>
    <source>
        <strain evidence="3 4">LMG 8286</strain>
    </source>
</reference>
<dbReference type="InterPro" id="IPR011006">
    <property type="entry name" value="CheY-like_superfamily"/>
</dbReference>
<name>A0ABM8Q7X8_9BACT</name>
<organism evidence="3 4">
    <name type="scientific">Campylobacter suis</name>
    <dbReference type="NCBI Taxonomy" id="2790657"/>
    <lineage>
        <taxon>Bacteria</taxon>
        <taxon>Pseudomonadati</taxon>
        <taxon>Campylobacterota</taxon>
        <taxon>Epsilonproteobacteria</taxon>
        <taxon>Campylobacterales</taxon>
        <taxon>Campylobacteraceae</taxon>
        <taxon>Campylobacter</taxon>
    </lineage>
</organism>
<evidence type="ECO:0000256" key="1">
    <source>
        <dbReference type="PROSITE-ProRule" id="PRU00169"/>
    </source>
</evidence>
<dbReference type="Gene3D" id="3.40.50.2300">
    <property type="match status" value="1"/>
</dbReference>
<dbReference type="Pfam" id="PF00072">
    <property type="entry name" value="Response_reg"/>
    <property type="match status" value="1"/>
</dbReference>
<feature type="domain" description="Response regulatory" evidence="2">
    <location>
        <begin position="2"/>
        <end position="109"/>
    </location>
</feature>
<dbReference type="PROSITE" id="PS50110">
    <property type="entry name" value="RESPONSE_REGULATORY"/>
    <property type="match status" value="1"/>
</dbReference>
<evidence type="ECO:0000313" key="4">
    <source>
        <dbReference type="Proteomes" id="UP000789359"/>
    </source>
</evidence>
<evidence type="ECO:0000313" key="3">
    <source>
        <dbReference type="EMBL" id="CAD7289101.1"/>
    </source>
</evidence>
<dbReference type="EMBL" id="CAJHOE010000006">
    <property type="protein sequence ID" value="CAD7289101.1"/>
    <property type="molecule type" value="Genomic_DNA"/>
</dbReference>
<sequence length="296" mass="34177">MKILIVENEIYLAGSISSKLGDVGFDCEIANSVKDALKHESADIILLSTTLGGQDFYPIIEKFKNAIVILFVTYISSDTVQKPIQAGASDYIQKPFMIEELLRKINHFIEYKRMKSLIQTQENYIKHTLEKFKIPDLESKKIKLPLLIKTPKIQFADKFVFRFTKEQNLPFGMANTTNLAEILNAIRLCKDEVLYINNLQNFNENEREAIVGACYKKRVILATSDFEQSALFETMELAKDEQSFSVDSIVTLDEYLKHTISTYQDRYPDTELAKKLGISRKSLWEKRKKYDISKKK</sequence>
<evidence type="ECO:0000259" key="2">
    <source>
        <dbReference type="PROSITE" id="PS50110"/>
    </source>
</evidence>